<evidence type="ECO:0000256" key="2">
    <source>
        <dbReference type="ARBA" id="ARBA00022679"/>
    </source>
</evidence>
<evidence type="ECO:0000256" key="3">
    <source>
        <dbReference type="ARBA" id="ARBA00022691"/>
    </source>
</evidence>
<feature type="domain" description="TRAM" evidence="6">
    <location>
        <begin position="2"/>
        <end position="60"/>
    </location>
</feature>
<dbReference type="Pfam" id="PF01938">
    <property type="entry name" value="TRAM"/>
    <property type="match status" value="1"/>
</dbReference>
<evidence type="ECO:0000256" key="4">
    <source>
        <dbReference type="PROSITE-ProRule" id="PRU01024"/>
    </source>
</evidence>
<dbReference type="PROSITE" id="PS51687">
    <property type="entry name" value="SAM_MT_RNA_M5U"/>
    <property type="match status" value="1"/>
</dbReference>
<gene>
    <name evidence="7" type="primary">rlmD</name>
    <name evidence="7" type="ORF">JKK62_13335</name>
</gene>
<sequence length="455" mass="50786">MMYQKNQIIELNITSLTSDGDGVGRAGEMVFFVPNTAVGDTIRAKVLKVKKNVGFARVEEIITPSPDRIVTDCPVSFSCGGCVYRHISYEAECRAKRQKVIDAVTRIGKLDAQLVHDIIPSKNIDGYRNKAMIPVGLNRNGEVVMGYYARHSHHIMHCLCCQLSPPIFNDIIEDVYAFLRHRPSLVYTPQNRRGIRHIYLRYAETTGDVMFCVVAGSRHFDDDASLFYSLTEKYKQIKSIILNVNAEDTNVILGKRSYTVHGDGFITDTLCGLRFEIAPEAFYQINRTQAESLYAKAKEYAGLSGKETLIDLYCGAGTIGLSMADQCSELIGVEIIPEAIENAKRNASHNGVRNARFICGDASQAAEELRKKGIRPDVVVVDPPRKGLTPELIDTIVRMSPDRVVYVSCDPATMARDLQLFTEQNYSVKEITPVDMFPRTSHIETVVLMSQDGSR</sequence>
<dbReference type="InterPro" id="IPR030390">
    <property type="entry name" value="MeTrfase_TrmA_AS"/>
</dbReference>
<protein>
    <submittedName>
        <fullName evidence="7">23S rRNA (Uracil(1939)-C(5))-methyltransferase RlmD</fullName>
        <ecNumber evidence="7">2.1.1.190</ecNumber>
    </submittedName>
</protein>
<feature type="binding site" evidence="4">
    <location>
        <position position="334"/>
    </location>
    <ligand>
        <name>S-adenosyl-L-methionine</name>
        <dbReference type="ChEBI" id="CHEBI:59789"/>
    </ligand>
</feature>
<comment type="similarity">
    <text evidence="4">Belongs to the class I-like SAM-binding methyltransferase superfamily. RNA M5U methyltransferase family.</text>
</comment>
<evidence type="ECO:0000313" key="7">
    <source>
        <dbReference type="EMBL" id="MBK6089610.1"/>
    </source>
</evidence>
<evidence type="ECO:0000313" key="8">
    <source>
        <dbReference type="Proteomes" id="UP000633365"/>
    </source>
</evidence>
<dbReference type="PANTHER" id="PTHR11061:SF30">
    <property type="entry name" value="TRNA (URACIL(54)-C(5))-METHYLTRANSFERASE"/>
    <property type="match status" value="1"/>
</dbReference>
<dbReference type="RefSeq" id="WP_201428319.1">
    <property type="nucleotide sequence ID" value="NZ_JAEQMG010000145.1"/>
</dbReference>
<comment type="caution">
    <text evidence="7">The sequence shown here is derived from an EMBL/GenBank/DDBJ whole genome shotgun (WGS) entry which is preliminary data.</text>
</comment>
<dbReference type="Pfam" id="PF05958">
    <property type="entry name" value="tRNA_U5-meth_tr"/>
    <property type="match status" value="1"/>
</dbReference>
<dbReference type="Proteomes" id="UP000633365">
    <property type="component" value="Unassembled WGS sequence"/>
</dbReference>
<name>A0A935C378_9FIRM</name>
<feature type="binding site" evidence="4">
    <location>
        <position position="382"/>
    </location>
    <ligand>
        <name>S-adenosyl-L-methionine</name>
        <dbReference type="ChEBI" id="CHEBI:59789"/>
    </ligand>
</feature>
<evidence type="ECO:0000256" key="5">
    <source>
        <dbReference type="PROSITE-ProRule" id="PRU10015"/>
    </source>
</evidence>
<keyword evidence="3 4" id="KW-0949">S-adenosyl-L-methionine</keyword>
<dbReference type="EC" id="2.1.1.190" evidence="7"/>
<dbReference type="InterPro" id="IPR010280">
    <property type="entry name" value="U5_MeTrfase_fam"/>
</dbReference>
<dbReference type="GO" id="GO:0070475">
    <property type="term" value="P:rRNA base methylation"/>
    <property type="evidence" value="ECO:0007669"/>
    <property type="project" value="TreeGrafter"/>
</dbReference>
<feature type="binding site" evidence="4">
    <location>
        <position position="313"/>
    </location>
    <ligand>
        <name>S-adenosyl-L-methionine</name>
        <dbReference type="ChEBI" id="CHEBI:59789"/>
    </ligand>
</feature>
<dbReference type="PROSITE" id="PS50926">
    <property type="entry name" value="TRAM"/>
    <property type="match status" value="1"/>
</dbReference>
<feature type="active site" evidence="5">
    <location>
        <position position="409"/>
    </location>
</feature>
<proteinExistence type="inferred from homology"/>
<dbReference type="GO" id="GO:0070041">
    <property type="term" value="F:rRNA (uridine-C5-)-methyltransferase activity"/>
    <property type="evidence" value="ECO:0007669"/>
    <property type="project" value="TreeGrafter"/>
</dbReference>
<dbReference type="CDD" id="cd02440">
    <property type="entry name" value="AdoMet_MTases"/>
    <property type="match status" value="1"/>
</dbReference>
<dbReference type="PROSITE" id="PS01230">
    <property type="entry name" value="TRMA_1"/>
    <property type="match status" value="1"/>
</dbReference>
<dbReference type="AlphaFoldDB" id="A0A935C378"/>
<evidence type="ECO:0000256" key="1">
    <source>
        <dbReference type="ARBA" id="ARBA00022603"/>
    </source>
</evidence>
<dbReference type="InterPro" id="IPR002792">
    <property type="entry name" value="TRAM_dom"/>
</dbReference>
<accession>A0A935C378</accession>
<reference evidence="7" key="1">
    <citation type="submission" date="2021-01" db="EMBL/GenBank/DDBJ databases">
        <title>Genome public.</title>
        <authorList>
            <person name="Liu C."/>
            <person name="Sun Q."/>
        </authorList>
    </citation>
    <scope>NUCLEOTIDE SEQUENCE</scope>
    <source>
        <strain evidence="7">M6</strain>
    </source>
</reference>
<dbReference type="FunFam" id="3.40.50.150:FF:000009">
    <property type="entry name" value="23S rRNA (Uracil(1939)-C(5))-methyltransferase RlmD"/>
    <property type="match status" value="1"/>
</dbReference>
<evidence type="ECO:0000259" key="6">
    <source>
        <dbReference type="PROSITE" id="PS50926"/>
    </source>
</evidence>
<keyword evidence="1 4" id="KW-0489">Methyltransferase</keyword>
<dbReference type="InterPro" id="IPR029063">
    <property type="entry name" value="SAM-dependent_MTases_sf"/>
</dbReference>
<dbReference type="Gene3D" id="2.40.50.1070">
    <property type="match status" value="1"/>
</dbReference>
<dbReference type="Gene3D" id="2.40.50.140">
    <property type="entry name" value="Nucleic acid-binding proteins"/>
    <property type="match status" value="1"/>
</dbReference>
<dbReference type="NCBIfam" id="TIGR00479">
    <property type="entry name" value="rumA"/>
    <property type="match status" value="1"/>
</dbReference>
<dbReference type="Gene3D" id="3.40.50.150">
    <property type="entry name" value="Vaccinia Virus protein VP39"/>
    <property type="match status" value="1"/>
</dbReference>
<keyword evidence="2 4" id="KW-0808">Transferase</keyword>
<dbReference type="SUPFAM" id="SSF53335">
    <property type="entry name" value="S-adenosyl-L-methionine-dependent methyltransferases"/>
    <property type="match status" value="1"/>
</dbReference>
<dbReference type="EMBL" id="JAEQMG010000145">
    <property type="protein sequence ID" value="MBK6089610.1"/>
    <property type="molecule type" value="Genomic_DNA"/>
</dbReference>
<dbReference type="PANTHER" id="PTHR11061">
    <property type="entry name" value="RNA M5U METHYLTRANSFERASE"/>
    <property type="match status" value="1"/>
</dbReference>
<dbReference type="SUPFAM" id="SSF50249">
    <property type="entry name" value="Nucleic acid-binding proteins"/>
    <property type="match status" value="1"/>
</dbReference>
<organism evidence="7 8">
    <name type="scientific">Ruminococcus difficilis</name>
    <dbReference type="NCBI Taxonomy" id="2763069"/>
    <lineage>
        <taxon>Bacteria</taxon>
        <taxon>Bacillati</taxon>
        <taxon>Bacillota</taxon>
        <taxon>Clostridia</taxon>
        <taxon>Eubacteriales</taxon>
        <taxon>Oscillospiraceae</taxon>
        <taxon>Ruminococcus</taxon>
    </lineage>
</organism>
<feature type="active site" description="Nucleophile" evidence="4">
    <location>
        <position position="409"/>
    </location>
</feature>
<keyword evidence="8" id="KW-1185">Reference proteome</keyword>
<feature type="binding site" evidence="4">
    <location>
        <position position="284"/>
    </location>
    <ligand>
        <name>S-adenosyl-L-methionine</name>
        <dbReference type="ChEBI" id="CHEBI:59789"/>
    </ligand>
</feature>
<dbReference type="InterPro" id="IPR012340">
    <property type="entry name" value="NA-bd_OB-fold"/>
</dbReference>